<sequence length="1369" mass="147911">DEDDDDAYDEYDYDDGEDDDEEVVNDENNPVHLRSSAQIDPGRTEVELDEDSDDYSYYYSSSAGNSGGYSSQQEVPDGSPRSAIEPLHSSNATHNGRRVSIAPSHMGQVPGEYLDDSDLEDEPIGNPESSGHHGSPTTSAAAAAAAAAAATATSGRFMDPHEKPMLSHLVADPSKYYPSNEDSDEGDSLTGALRRMSDNRDSVETGRFTLRIFHVGTHSTSEAAVTVFLDEMFSEVLRRAQTIFNLQAPIANLALHAQVQQGEVLSLTNDTLVAALFDHLRSVDTEHQLSDSGYVAPELCVIVLADRSTPRSNLSVAGTETEDDPYLALGTGSRSVLRTSIAASVSEGISGLAPSLRAANRSASSSVEDMATSANQPRSLSSNLSPPLSAADNQGESLDDRPPSVVEPADSPLPDSRKVVQGLLRNIPPPKSRPSLTALNRAKRNTLQLSSDGILASGGGGEHSVTRSLSQVRVAPPADPSVMLGRSLSTREHSVDHHHVQLHDINTRNLPTTTTRSLSFPSQAAPPSEPANINHALGQSASTLRPSSDTFNENIDDDAHPSAGALALAHAGGHGDDGNEGLMPISNATVDVDESAPVSPISSTETASIDGSNAEMVSRPAIAAAISTSASHRSLKDIGSDTSDHGVVSPPPDELSLDDWLVILRGWNDMSDIAASTSSFYHSFLKDLQNVTPTAPKHASGGVQDDAVVYIYHQITELQAANSDTQSAIDDILSVSQGVGRRLDTLERELDDIVRVMVAQNPTLNTSVRPVNIFDSKPPAHSRVNHQQQQQAQDLGAWLRRTIDYRFGRVQIEWSDDILSMTNGGSGSVEGAAGVFEHRKNESSVACEVGILRLYRSTDDIPDTAVDISSETNGESSDERSTVLAVLAVPGYMTPTDFLSFAGPFRDSIEHVRVVRDRSANHYMIILKLRDAQRAAEFHAYYSGKTFSPLEPETCHVVYVSAIECELREIRAGDGMLFDEATRRVCTQPAALFLRPVDTQAEELPTCPVCLERLDASASGLLTTLCQHTFHCRCLQRWGDGTCPVCRYTQTSPFVDQERFLRTVGGNSPAATAAQTVPSPPSALVASITATETGNAEDNCCSVCGRTGDLWICLVCGTIGCGRYVNGHAKDHFNETQHPYSMELQSQCVWDYIGDGYVHRLLQNMADRKVIALDATVPPTAPLDQQQRDPQTSFVEAREKLDAVTQEYEILLTSQLESQREHYEMQIARLIHHHTQRPNPDALSQSRLVQLEQRLAAQQAAHQAEVQRLAAERDQERRESAAERSRLEAAAAKSLKKAADDARLLEEEKAMAQQLAANQDALNKQIDNLNAAVVDLQDQVRDLTFFITTQDAIQAGGGSSELEGASVVA</sequence>
<evidence type="ECO:0000313" key="1">
    <source>
        <dbReference type="EMBL" id="KAJ2810218.1"/>
    </source>
</evidence>
<dbReference type="Proteomes" id="UP001140096">
    <property type="component" value="Unassembled WGS sequence"/>
</dbReference>
<organism evidence="1 2">
    <name type="scientific">Coemansia furcata</name>
    <dbReference type="NCBI Taxonomy" id="417177"/>
    <lineage>
        <taxon>Eukaryota</taxon>
        <taxon>Fungi</taxon>
        <taxon>Fungi incertae sedis</taxon>
        <taxon>Zoopagomycota</taxon>
        <taxon>Kickxellomycotina</taxon>
        <taxon>Kickxellomycetes</taxon>
        <taxon>Kickxellales</taxon>
        <taxon>Kickxellaceae</taxon>
        <taxon>Coemansia</taxon>
    </lineage>
</organism>
<feature type="non-terminal residue" evidence="1">
    <location>
        <position position="1369"/>
    </location>
</feature>
<gene>
    <name evidence="1" type="ORF">H4S07_002794</name>
</gene>
<accession>A0ACC1LJP1</accession>
<name>A0ACC1LJP1_9FUNG</name>
<feature type="non-terminal residue" evidence="1">
    <location>
        <position position="1"/>
    </location>
</feature>
<evidence type="ECO:0000313" key="2">
    <source>
        <dbReference type="Proteomes" id="UP001140096"/>
    </source>
</evidence>
<keyword evidence="2" id="KW-1185">Reference proteome</keyword>
<dbReference type="EMBL" id="JANBUP010000773">
    <property type="protein sequence ID" value="KAJ2810218.1"/>
    <property type="molecule type" value="Genomic_DNA"/>
</dbReference>
<reference evidence="1" key="1">
    <citation type="submission" date="2022-07" db="EMBL/GenBank/DDBJ databases">
        <title>Phylogenomic reconstructions and comparative analyses of Kickxellomycotina fungi.</title>
        <authorList>
            <person name="Reynolds N.K."/>
            <person name="Stajich J.E."/>
            <person name="Barry K."/>
            <person name="Grigoriev I.V."/>
            <person name="Crous P."/>
            <person name="Smith M.E."/>
        </authorList>
    </citation>
    <scope>NUCLEOTIDE SEQUENCE</scope>
    <source>
        <strain evidence="1">CBS 102833</strain>
    </source>
</reference>
<proteinExistence type="predicted"/>
<comment type="caution">
    <text evidence="1">The sequence shown here is derived from an EMBL/GenBank/DDBJ whole genome shotgun (WGS) entry which is preliminary data.</text>
</comment>
<protein>
    <submittedName>
        <fullName evidence="1">Uncharacterized protein</fullName>
    </submittedName>
</protein>